<dbReference type="EC" id="6.5.1.1" evidence="16"/>
<dbReference type="GO" id="GO:0006297">
    <property type="term" value="P:nucleotide-excision repair, DNA gap filling"/>
    <property type="evidence" value="ECO:0007669"/>
    <property type="project" value="TreeGrafter"/>
</dbReference>
<dbReference type="InterPro" id="IPR036599">
    <property type="entry name" value="DNA_ligase_N_sf"/>
</dbReference>
<dbReference type="InterPro" id="IPR021536">
    <property type="entry name" value="DNA_ligase_IV_dom"/>
</dbReference>
<dbReference type="InterPro" id="IPR001357">
    <property type="entry name" value="BRCT_dom"/>
</dbReference>
<evidence type="ECO:0000256" key="6">
    <source>
        <dbReference type="ARBA" id="ARBA00022737"/>
    </source>
</evidence>
<evidence type="ECO:0000256" key="4">
    <source>
        <dbReference type="ARBA" id="ARBA00022598"/>
    </source>
</evidence>
<feature type="domain" description="BRCT" evidence="20">
    <location>
        <begin position="883"/>
        <end position="988"/>
    </location>
</feature>
<comment type="cofactor">
    <cofactor evidence="1">
        <name>Mg(2+)</name>
        <dbReference type="ChEBI" id="CHEBI:18420"/>
    </cofactor>
</comment>
<dbReference type="SUPFAM" id="SSF56091">
    <property type="entry name" value="DNA ligase/mRNA capping enzyme, catalytic domain"/>
    <property type="match status" value="1"/>
</dbReference>
<dbReference type="InterPro" id="IPR012310">
    <property type="entry name" value="DNA_ligase_ATP-dep_cent"/>
</dbReference>
<dbReference type="Pfam" id="PF11411">
    <property type="entry name" value="DNA_ligase_IV"/>
    <property type="match status" value="1"/>
</dbReference>
<evidence type="ECO:0000256" key="2">
    <source>
        <dbReference type="ARBA" id="ARBA00004123"/>
    </source>
</evidence>
<dbReference type="Gene3D" id="3.40.50.10190">
    <property type="entry name" value="BRCT domain"/>
    <property type="match status" value="2"/>
</dbReference>
<dbReference type="Gene3D" id="1.10.3260.10">
    <property type="entry name" value="DNA ligase, ATP-dependent, N-terminal domain"/>
    <property type="match status" value="1"/>
</dbReference>
<dbReference type="PROSITE" id="PS50160">
    <property type="entry name" value="DNA_LIGASE_A3"/>
    <property type="match status" value="1"/>
</dbReference>
<organism evidence="21 22">
    <name type="scientific">Cytospora paraplurivora</name>
    <dbReference type="NCBI Taxonomy" id="2898453"/>
    <lineage>
        <taxon>Eukaryota</taxon>
        <taxon>Fungi</taxon>
        <taxon>Dikarya</taxon>
        <taxon>Ascomycota</taxon>
        <taxon>Pezizomycotina</taxon>
        <taxon>Sordariomycetes</taxon>
        <taxon>Sordariomycetidae</taxon>
        <taxon>Diaporthales</taxon>
        <taxon>Cytosporaceae</taxon>
        <taxon>Cytospora</taxon>
    </lineage>
</organism>
<comment type="similarity">
    <text evidence="3 17">Belongs to the ATP-dependent DNA ligase family.</text>
</comment>
<proteinExistence type="inferred from homology"/>
<dbReference type="Proteomes" id="UP001320245">
    <property type="component" value="Unassembled WGS sequence"/>
</dbReference>
<reference evidence="21 22" key="1">
    <citation type="journal article" date="2023" name="PLoS ONE">
        <title>Cytospora paraplurivora sp. nov. isolated from orchards with fruit tree decline syndrome in Ontario, Canada.</title>
        <authorList>
            <person name="Ilyukhin E."/>
            <person name="Nguyen H.D.T."/>
            <person name="Castle A.J."/>
            <person name="Ellouze W."/>
        </authorList>
    </citation>
    <scope>NUCLEOTIDE SEQUENCE [LARGE SCALE GENOMIC DNA]</scope>
    <source>
        <strain evidence="21 22">FDS-564</strain>
    </source>
</reference>
<dbReference type="CDD" id="cd07968">
    <property type="entry name" value="OBF_DNA_ligase_IV"/>
    <property type="match status" value="1"/>
</dbReference>
<evidence type="ECO:0000256" key="7">
    <source>
        <dbReference type="ARBA" id="ARBA00022741"/>
    </source>
</evidence>
<evidence type="ECO:0000256" key="15">
    <source>
        <dbReference type="ARBA" id="ARBA00043870"/>
    </source>
</evidence>
<dbReference type="PROSITE" id="PS00333">
    <property type="entry name" value="DNA_LIGASE_A2"/>
    <property type="match status" value="1"/>
</dbReference>
<dbReference type="GO" id="GO:0006303">
    <property type="term" value="P:double-strand break repair via nonhomologous end joining"/>
    <property type="evidence" value="ECO:0007669"/>
    <property type="project" value="TreeGrafter"/>
</dbReference>
<keyword evidence="12 16" id="KW-0234">DNA repair</keyword>
<evidence type="ECO:0000256" key="17">
    <source>
        <dbReference type="RuleBase" id="RU004196"/>
    </source>
</evidence>
<dbReference type="PANTHER" id="PTHR45997">
    <property type="entry name" value="DNA LIGASE 4"/>
    <property type="match status" value="1"/>
</dbReference>
<comment type="catalytic activity">
    <reaction evidence="14 16">
        <text>ATP + (deoxyribonucleotide)n-3'-hydroxyl + 5'-phospho-(deoxyribonucleotide)m = (deoxyribonucleotide)n+m + AMP + diphosphate.</text>
        <dbReference type="EC" id="6.5.1.1"/>
    </reaction>
</comment>
<comment type="function">
    <text evidence="15">DNA ligase involved in DNA non-homologous end joining (NHEJ); required for double-strand break (DSB) repair.</text>
</comment>
<dbReference type="SUPFAM" id="SSF50249">
    <property type="entry name" value="Nucleic acid-binding proteins"/>
    <property type="match status" value="1"/>
</dbReference>
<dbReference type="PROSITE" id="PS00697">
    <property type="entry name" value="DNA_LIGASE_A1"/>
    <property type="match status" value="1"/>
</dbReference>
<dbReference type="InterPro" id="IPR012308">
    <property type="entry name" value="DNA_ligase_ATP-dep_N"/>
</dbReference>
<keyword evidence="11 16" id="KW-0233">DNA recombination</keyword>
<dbReference type="GO" id="GO:0003677">
    <property type="term" value="F:DNA binding"/>
    <property type="evidence" value="ECO:0007669"/>
    <property type="project" value="InterPro"/>
</dbReference>
<dbReference type="GO" id="GO:0046872">
    <property type="term" value="F:metal ion binding"/>
    <property type="evidence" value="ECO:0007669"/>
    <property type="project" value="UniProtKB-KW"/>
</dbReference>
<dbReference type="Gene3D" id="2.40.50.140">
    <property type="entry name" value="Nucleic acid-binding proteins"/>
    <property type="match status" value="1"/>
</dbReference>
<evidence type="ECO:0000256" key="13">
    <source>
        <dbReference type="ARBA" id="ARBA00023242"/>
    </source>
</evidence>
<dbReference type="FunFam" id="3.30.470.30:FF:000013">
    <property type="entry name" value="DNA ligase"/>
    <property type="match status" value="1"/>
</dbReference>
<evidence type="ECO:0000259" key="19">
    <source>
        <dbReference type="PROSITE" id="PS50160"/>
    </source>
</evidence>
<keyword evidence="7 16" id="KW-0547">Nucleotide-binding</keyword>
<keyword evidence="13" id="KW-0539">Nucleus</keyword>
<comment type="subcellular location">
    <subcellularLocation>
        <location evidence="2">Nucleus</location>
    </subcellularLocation>
</comment>
<dbReference type="PROSITE" id="PS50172">
    <property type="entry name" value="BRCT"/>
    <property type="match status" value="2"/>
</dbReference>
<dbReference type="GO" id="GO:0071897">
    <property type="term" value="P:DNA biosynthetic process"/>
    <property type="evidence" value="ECO:0007669"/>
    <property type="project" value="InterPro"/>
</dbReference>
<dbReference type="GO" id="GO:0032807">
    <property type="term" value="C:DNA ligase IV complex"/>
    <property type="evidence" value="ECO:0007669"/>
    <property type="project" value="TreeGrafter"/>
</dbReference>
<dbReference type="Pfam" id="PF16589">
    <property type="entry name" value="BRCT_2"/>
    <property type="match status" value="1"/>
</dbReference>
<dbReference type="InterPro" id="IPR029710">
    <property type="entry name" value="LIG4"/>
</dbReference>
<comment type="caution">
    <text evidence="21">The sequence shown here is derived from an EMBL/GenBank/DDBJ whole genome shotgun (WGS) entry which is preliminary data.</text>
</comment>
<evidence type="ECO:0000256" key="8">
    <source>
        <dbReference type="ARBA" id="ARBA00022763"/>
    </source>
</evidence>
<evidence type="ECO:0000256" key="10">
    <source>
        <dbReference type="ARBA" id="ARBA00022842"/>
    </source>
</evidence>
<keyword evidence="5" id="KW-0479">Metal-binding</keyword>
<dbReference type="PANTHER" id="PTHR45997:SF1">
    <property type="entry name" value="DNA LIGASE 4"/>
    <property type="match status" value="1"/>
</dbReference>
<keyword evidence="9 16" id="KW-0067">ATP-binding</keyword>
<dbReference type="InterPro" id="IPR012309">
    <property type="entry name" value="DNA_ligase_ATP-dep_C"/>
</dbReference>
<sequence>MSQRIKRPSSPSDSAKQEEERMYAHGPESIDDINEKYPARPHNHSLTLPFSELFTSLFDPLTKGGPTGPIARARGGSTKVSPAEHRRQIIERFVSRWRNEVGNDIYPAMRLILPDIDRERPMYRLKEQAIGKLLVKIMRISPSSDDAKSLINWKVPGKTMASRMAGDFAGRCFEALKKRPLRTEQGAMRIGDVNVLLDKLAAASGEAEQLPIFEEFYRRMNPEEMQWLIRIILRQMKIGATEKTMLNAWHPDGSALYNVSSSLRHVCWDLWDPDIRIEEEKKQLSIMSNFQPQLAHFSNMALTWDKMVEKLGNLGGDEFWMEEKLDGERMQLHMQEDDSVPGGFKFGFWSRRAKEYTYLYGSSLEDENSALTRHLKGVFHEGVWNCILDGEMIAFDPKVGKMVAFGTLKTSAVQAQKNPYDEQGWRPLFRIFDLLYLNDEDLCNYALRDRRSSLEKIVKNVPGRLEVHDYRRCTSSSEIEPYLREIVEDSSEGLVLKNPNSPYTLNDRNWSWIKVKPEYMTEFGENLDCVIIGGYYGTGRRGGTLSSFLCGLRASQHDIKSGVANPEKFYSFFKVGGGLREQDYREIERLTEGKWHPWNPKTARHYVELAGGERHLEKPDEWIRPSDSVVIEVKAASVEESISFKVGQTLRFPRFRSIRTDKSWDSALDFDEWQELQYRVKEEVKEKREMAFEEKRQKKAPNKRQKRELTIVGDVEFVTVEKTKIFEGKSFYVPGGSQNPRKTKAQIENIVKEHGGTIVQNPRRVTDGDAIALADRANGHVTSLKNKEGVSIITPKWLLDCIEQEYILPYEEGHLYHATDDMHTLAAENTDKYGDSYYRHVDVDELRGIFARMKDERVSDATDFDKNAFYDQLEVQGHELPRSRAYVFRRVRILFKHVEGVSALTMARFRSWVSFGSGDVAGDLDDGAVTHVVIVSGGNEEAARKVAANVRSRVSKREKLKIPYIVTERWLEDCWKEETLVNEEQYVPSG</sequence>
<evidence type="ECO:0000256" key="1">
    <source>
        <dbReference type="ARBA" id="ARBA00001946"/>
    </source>
</evidence>
<keyword evidence="6" id="KW-0677">Repeat</keyword>
<dbReference type="FunFam" id="1.10.3260.10:FF:000008">
    <property type="entry name" value="DNA ligase 4"/>
    <property type="match status" value="1"/>
</dbReference>
<gene>
    <name evidence="21" type="primary">LIG4</name>
    <name evidence="21" type="ORF">SLS53_006429</name>
</gene>
<dbReference type="Pfam" id="PF04675">
    <property type="entry name" value="DNA_ligase_A_N"/>
    <property type="match status" value="1"/>
</dbReference>
<dbReference type="Pfam" id="PF04679">
    <property type="entry name" value="DNA_ligase_A_C"/>
    <property type="match status" value="1"/>
</dbReference>
<keyword evidence="22" id="KW-1185">Reference proteome</keyword>
<dbReference type="SUPFAM" id="SSF52113">
    <property type="entry name" value="BRCT domain"/>
    <property type="match status" value="2"/>
</dbReference>
<dbReference type="Pfam" id="PF01068">
    <property type="entry name" value="DNA_ligase_A_M"/>
    <property type="match status" value="1"/>
</dbReference>
<evidence type="ECO:0000256" key="12">
    <source>
        <dbReference type="ARBA" id="ARBA00023204"/>
    </source>
</evidence>
<keyword evidence="4 16" id="KW-0436">Ligase</keyword>
<feature type="region of interest" description="Disordered" evidence="18">
    <location>
        <begin position="1"/>
        <end position="28"/>
    </location>
</feature>
<evidence type="ECO:0000313" key="21">
    <source>
        <dbReference type="EMBL" id="KAK7737809.1"/>
    </source>
</evidence>
<evidence type="ECO:0000256" key="3">
    <source>
        <dbReference type="ARBA" id="ARBA00007572"/>
    </source>
</evidence>
<keyword evidence="8 16" id="KW-0227">DNA damage</keyword>
<accession>A0AAN9U3Q3</accession>
<evidence type="ECO:0000256" key="16">
    <source>
        <dbReference type="RuleBase" id="RU000617"/>
    </source>
</evidence>
<dbReference type="Gene3D" id="3.30.470.30">
    <property type="entry name" value="DNA ligase/mRNA capping enzyme"/>
    <property type="match status" value="1"/>
</dbReference>
<dbReference type="SMART" id="SM00292">
    <property type="entry name" value="BRCT"/>
    <property type="match status" value="2"/>
</dbReference>
<dbReference type="InterPro" id="IPR000977">
    <property type="entry name" value="DNA_ligase_ATP-dep"/>
</dbReference>
<dbReference type="GO" id="GO:0003910">
    <property type="term" value="F:DNA ligase (ATP) activity"/>
    <property type="evidence" value="ECO:0007669"/>
    <property type="project" value="UniProtKB-EC"/>
</dbReference>
<evidence type="ECO:0000256" key="9">
    <source>
        <dbReference type="ARBA" id="ARBA00022840"/>
    </source>
</evidence>
<evidence type="ECO:0000256" key="14">
    <source>
        <dbReference type="ARBA" id="ARBA00034003"/>
    </source>
</evidence>
<feature type="domain" description="BRCT" evidence="20">
    <location>
        <begin position="721"/>
        <end position="815"/>
    </location>
</feature>
<evidence type="ECO:0000256" key="18">
    <source>
        <dbReference type="SAM" id="MobiDB-lite"/>
    </source>
</evidence>
<dbReference type="SUPFAM" id="SSF117018">
    <property type="entry name" value="ATP-dependent DNA ligase DNA-binding domain"/>
    <property type="match status" value="1"/>
</dbReference>
<name>A0AAN9U3Q3_9PEZI</name>
<dbReference type="GO" id="GO:0005524">
    <property type="term" value="F:ATP binding"/>
    <property type="evidence" value="ECO:0007669"/>
    <property type="project" value="UniProtKB-KW"/>
</dbReference>
<evidence type="ECO:0000256" key="11">
    <source>
        <dbReference type="ARBA" id="ARBA00023172"/>
    </source>
</evidence>
<dbReference type="AlphaFoldDB" id="A0AAN9U3Q3"/>
<dbReference type="EMBL" id="JAJSPL020000028">
    <property type="protein sequence ID" value="KAK7737809.1"/>
    <property type="molecule type" value="Genomic_DNA"/>
</dbReference>
<keyword evidence="10" id="KW-0460">Magnesium</keyword>
<dbReference type="NCBIfam" id="TIGR00574">
    <property type="entry name" value="dnl1"/>
    <property type="match status" value="1"/>
</dbReference>
<dbReference type="CDD" id="cd07903">
    <property type="entry name" value="Adenylation_DNA_ligase_IV"/>
    <property type="match status" value="1"/>
</dbReference>
<dbReference type="InterPro" id="IPR036420">
    <property type="entry name" value="BRCT_dom_sf"/>
</dbReference>
<dbReference type="InterPro" id="IPR012340">
    <property type="entry name" value="NA-bd_OB-fold"/>
</dbReference>
<feature type="domain" description="ATP-dependent DNA ligase family profile" evidence="19">
    <location>
        <begin position="420"/>
        <end position="554"/>
    </location>
</feature>
<evidence type="ECO:0000256" key="5">
    <source>
        <dbReference type="ARBA" id="ARBA00022723"/>
    </source>
</evidence>
<dbReference type="InterPro" id="IPR044125">
    <property type="entry name" value="Adenylation_DNA_ligase_IV"/>
</dbReference>
<dbReference type="InterPro" id="IPR016059">
    <property type="entry name" value="DNA_ligase_ATP-dep_CS"/>
</dbReference>
<evidence type="ECO:0000259" key="20">
    <source>
        <dbReference type="PROSITE" id="PS50172"/>
    </source>
</evidence>
<protein>
    <recommendedName>
        <fullName evidence="16">DNA ligase</fullName>
        <ecNumber evidence="16">6.5.1.1</ecNumber>
    </recommendedName>
</protein>
<dbReference type="GO" id="GO:0006310">
    <property type="term" value="P:DNA recombination"/>
    <property type="evidence" value="ECO:0007669"/>
    <property type="project" value="UniProtKB-KW"/>
</dbReference>
<evidence type="ECO:0000313" key="22">
    <source>
        <dbReference type="Proteomes" id="UP001320245"/>
    </source>
</evidence>